<protein>
    <submittedName>
        <fullName evidence="2 3">Protein FAM222A</fullName>
    </submittedName>
</protein>
<dbReference type="RefSeq" id="XP_068079977.1">
    <property type="nucleotide sequence ID" value="XM_068223876.1"/>
</dbReference>
<evidence type="ECO:0000313" key="3">
    <source>
        <dbReference type="RefSeq" id="XP_068079977.1"/>
    </source>
</evidence>
<dbReference type="GeneID" id="101883852"/>
<evidence type="ECO:0000313" key="1">
    <source>
        <dbReference type="Proteomes" id="UP000000437"/>
    </source>
</evidence>
<dbReference type="OrthoDB" id="8932586at2759"/>
<dbReference type="PANTHER" id="PTHR16070">
    <property type="entry name" value="PROTEIN FAM222A-RELATED"/>
    <property type="match status" value="1"/>
</dbReference>
<dbReference type="AlphaFoldDB" id="A0A8M9QC78"/>
<dbReference type="KEGG" id="dre:101883852"/>
<dbReference type="RefSeq" id="XP_005172637.1">
    <property type="nucleotide sequence ID" value="XM_005172580.5"/>
</dbReference>
<reference evidence="2 3" key="2">
    <citation type="submission" date="2025-04" db="UniProtKB">
        <authorList>
            <consortium name="RefSeq"/>
        </authorList>
    </citation>
    <scope>IDENTIFICATION</scope>
    <source>
        <strain evidence="2 3">Tuebingen</strain>
    </source>
</reference>
<proteinExistence type="predicted"/>
<gene>
    <name evidence="2 3" type="primary">LOC101883852</name>
</gene>
<evidence type="ECO:0000313" key="2">
    <source>
        <dbReference type="RefSeq" id="XP_005172637.1"/>
    </source>
</evidence>
<dbReference type="InterPro" id="IPR029340">
    <property type="entry name" value="FAM222"/>
</dbReference>
<dbReference type="Pfam" id="PF15258">
    <property type="entry name" value="FAM222A"/>
    <property type="match status" value="1"/>
</dbReference>
<name>A0A8M9QC78_DANRE</name>
<organism evidence="1 3">
    <name type="scientific">Danio rerio</name>
    <name type="common">Zebrafish</name>
    <name type="synonym">Brachydanio rerio</name>
    <dbReference type="NCBI Taxonomy" id="7955"/>
    <lineage>
        <taxon>Eukaryota</taxon>
        <taxon>Metazoa</taxon>
        <taxon>Chordata</taxon>
        <taxon>Craniata</taxon>
        <taxon>Vertebrata</taxon>
        <taxon>Euteleostomi</taxon>
        <taxon>Actinopterygii</taxon>
        <taxon>Neopterygii</taxon>
        <taxon>Teleostei</taxon>
        <taxon>Ostariophysi</taxon>
        <taxon>Cypriniformes</taxon>
        <taxon>Danionidae</taxon>
        <taxon>Danioninae</taxon>
        <taxon>Danio</taxon>
    </lineage>
</organism>
<accession>A0A8M9QC78</accession>
<dbReference type="PANTHER" id="PTHR16070:SF2">
    <property type="entry name" value="PROTEIN FAM222A"/>
    <property type="match status" value="1"/>
</dbReference>
<sequence length="315" mass="33895">MLACLQSQQQHQFSCAARIRETPPHTNDLTPVCAPRYPSAADLDAYMQRTSHNPLTIRIFPSSIRVPQHKQISRTVNGLDTRFSPYPHQHPSAYQGLLTIAKTHAQIKGVLKNHHGKRTKLSPIQQAAAPYAPLQQMPCVAQHTSRPSNPSILASCADSGVSLTQSGHSGAVLPTQSADVAGLDYCVQGYGSASRPSIRISEVCYRSESKLSSSPAVREFSAGQFLAPAWSGVLVTPDSECFKAPALPAGGSTGLGKHPAVYPGFPHGLSSSLRSLESLISGIHPACIKERMLGRGFESVPPLLEPPHTHMQLHR</sequence>
<keyword evidence="1" id="KW-1185">Reference proteome</keyword>
<reference evidence="1" key="1">
    <citation type="journal article" date="2013" name="Nature">
        <title>The zebrafish reference genome sequence and its relationship to the human genome.</title>
        <authorList>
            <consortium name="Genome Reference Consortium Zebrafish"/>
            <person name="Howe K."/>
            <person name="Clark M.D."/>
            <person name="Torroja C.F."/>
            <person name="Torrance J."/>
            <person name="Berthelot C."/>
            <person name="Muffato M."/>
            <person name="Collins J.E."/>
            <person name="Humphray S."/>
            <person name="McLaren K."/>
            <person name="Matthews L."/>
            <person name="McLaren S."/>
            <person name="Sealy I."/>
            <person name="Caccamo M."/>
            <person name="Churcher C."/>
            <person name="Scott C."/>
            <person name="Barrett J.C."/>
            <person name="Koch R."/>
            <person name="Rauch G.J."/>
            <person name="White S."/>
            <person name="Chow W."/>
            <person name="Kilian B."/>
            <person name="Quintais L.T."/>
            <person name="Guerra-Assuncao J.A."/>
            <person name="Zhou Y."/>
            <person name="Gu Y."/>
            <person name="Yen J."/>
            <person name="Vogel J.H."/>
            <person name="Eyre T."/>
            <person name="Redmond S."/>
            <person name="Banerjee R."/>
            <person name="Chi J."/>
            <person name="Fu B."/>
            <person name="Langley E."/>
            <person name="Maguire S.F."/>
            <person name="Laird G.K."/>
            <person name="Lloyd D."/>
            <person name="Kenyon E."/>
            <person name="Donaldson S."/>
            <person name="Sehra H."/>
            <person name="Almeida-King J."/>
            <person name="Loveland J."/>
            <person name="Trevanion S."/>
            <person name="Jones M."/>
            <person name="Quail M."/>
            <person name="Willey D."/>
            <person name="Hunt A."/>
            <person name="Burton J."/>
            <person name="Sims S."/>
            <person name="McLay K."/>
            <person name="Plumb B."/>
            <person name="Davis J."/>
            <person name="Clee C."/>
            <person name="Oliver K."/>
            <person name="Clark R."/>
            <person name="Riddle C."/>
            <person name="Elliot D."/>
            <person name="Eliott D."/>
            <person name="Threadgold G."/>
            <person name="Harden G."/>
            <person name="Ware D."/>
            <person name="Begum S."/>
            <person name="Mortimore B."/>
            <person name="Mortimer B."/>
            <person name="Kerry G."/>
            <person name="Heath P."/>
            <person name="Phillimore B."/>
            <person name="Tracey A."/>
            <person name="Corby N."/>
            <person name="Dunn M."/>
            <person name="Johnson C."/>
            <person name="Wood J."/>
            <person name="Clark S."/>
            <person name="Pelan S."/>
            <person name="Griffiths G."/>
            <person name="Smith M."/>
            <person name="Glithero R."/>
            <person name="Howden P."/>
            <person name="Barker N."/>
            <person name="Lloyd C."/>
            <person name="Stevens C."/>
            <person name="Harley J."/>
            <person name="Holt K."/>
            <person name="Panagiotidis G."/>
            <person name="Lovell J."/>
            <person name="Beasley H."/>
            <person name="Henderson C."/>
            <person name="Gordon D."/>
            <person name="Auger K."/>
            <person name="Wright D."/>
            <person name="Collins J."/>
            <person name="Raisen C."/>
            <person name="Dyer L."/>
            <person name="Leung K."/>
            <person name="Robertson L."/>
            <person name="Ambridge K."/>
            <person name="Leongamornlert D."/>
            <person name="McGuire S."/>
            <person name="Gilderthorp R."/>
            <person name="Griffiths C."/>
            <person name="Manthravadi D."/>
            <person name="Nichol S."/>
            <person name="Barker G."/>
            <person name="Whitehead S."/>
            <person name="Kay M."/>
            <person name="Brown J."/>
            <person name="Murnane C."/>
            <person name="Gray E."/>
            <person name="Humphries M."/>
            <person name="Sycamore N."/>
            <person name="Barker D."/>
            <person name="Saunders D."/>
            <person name="Wallis J."/>
            <person name="Babbage A."/>
            <person name="Hammond S."/>
            <person name="Mashreghi-Mohammadi M."/>
            <person name="Barr L."/>
            <person name="Martin S."/>
            <person name="Wray P."/>
            <person name="Ellington A."/>
            <person name="Matthews N."/>
            <person name="Ellwood M."/>
            <person name="Woodmansey R."/>
            <person name="Clark G."/>
            <person name="Cooper J."/>
            <person name="Cooper J."/>
            <person name="Tromans A."/>
            <person name="Grafham D."/>
            <person name="Skuce C."/>
            <person name="Pandian R."/>
            <person name="Andrews R."/>
            <person name="Harrison E."/>
            <person name="Kimberley A."/>
            <person name="Garnett J."/>
            <person name="Fosker N."/>
            <person name="Hall R."/>
            <person name="Garner P."/>
            <person name="Kelly D."/>
            <person name="Bird C."/>
            <person name="Palmer S."/>
            <person name="Gehring I."/>
            <person name="Berger A."/>
            <person name="Dooley C.M."/>
            <person name="Ersan-Urun Z."/>
            <person name="Eser C."/>
            <person name="Geiger H."/>
            <person name="Geisler M."/>
            <person name="Karotki L."/>
            <person name="Kirn A."/>
            <person name="Konantz J."/>
            <person name="Konantz M."/>
            <person name="Oberlander M."/>
            <person name="Rudolph-Geiger S."/>
            <person name="Teucke M."/>
            <person name="Lanz C."/>
            <person name="Raddatz G."/>
            <person name="Osoegawa K."/>
            <person name="Zhu B."/>
            <person name="Rapp A."/>
            <person name="Widaa S."/>
            <person name="Langford C."/>
            <person name="Yang F."/>
            <person name="Schuster S.C."/>
            <person name="Carter N.P."/>
            <person name="Harrow J."/>
            <person name="Ning Z."/>
            <person name="Herrero J."/>
            <person name="Searle S.M."/>
            <person name="Enright A."/>
            <person name="Geisler R."/>
            <person name="Plasterk R.H."/>
            <person name="Lee C."/>
            <person name="Westerfield M."/>
            <person name="de Jong P.J."/>
            <person name="Zon L.I."/>
            <person name="Postlethwait J.H."/>
            <person name="Nusslein-Volhard C."/>
            <person name="Hubbard T.J."/>
            <person name="Roest Crollius H."/>
            <person name="Rogers J."/>
            <person name="Stemple D.L."/>
        </authorList>
    </citation>
    <scope>NUCLEOTIDE SEQUENCE [LARGE SCALE GENOMIC DNA]</scope>
    <source>
        <strain evidence="1">Tuebingen</strain>
    </source>
</reference>
<dbReference type="Proteomes" id="UP000000437">
    <property type="component" value="Chromosome 10"/>
</dbReference>